<dbReference type="AlphaFoldDB" id="A0A679JNE5"/>
<evidence type="ECO:0000313" key="1">
    <source>
        <dbReference type="EMBL" id="CAA2107702.1"/>
    </source>
</evidence>
<proteinExistence type="predicted"/>
<reference evidence="1" key="1">
    <citation type="submission" date="2019-12" db="EMBL/GenBank/DDBJ databases">
        <authorList>
            <person name="Cremers G."/>
        </authorList>
    </citation>
    <scope>NUCLEOTIDE SEQUENCE</scope>
    <source>
        <strain evidence="1">Vvax</strain>
    </source>
</reference>
<protein>
    <submittedName>
        <fullName evidence="1">Uncharacterized protein</fullName>
    </submittedName>
</protein>
<dbReference type="EMBL" id="LR743507">
    <property type="protein sequence ID" value="CAA2107702.1"/>
    <property type="molecule type" value="Genomic_DNA"/>
</dbReference>
<sequence>MAKSVTPERTPAQLRADKEINIVLAGARWLKESMKKPESFELVNATMIDGKVICYEYRARNSFNDRRTERYVISDNVSSSKAKDWNKLCAGKSGIDYTHVRAVM</sequence>
<gene>
    <name evidence="1" type="ORF">VVAX_04367</name>
</gene>
<organism evidence="1">
    <name type="scientific">Variovorax paradoxus</name>
    <dbReference type="NCBI Taxonomy" id="34073"/>
    <lineage>
        <taxon>Bacteria</taxon>
        <taxon>Pseudomonadati</taxon>
        <taxon>Pseudomonadota</taxon>
        <taxon>Betaproteobacteria</taxon>
        <taxon>Burkholderiales</taxon>
        <taxon>Comamonadaceae</taxon>
        <taxon>Variovorax</taxon>
    </lineage>
</organism>
<name>A0A679JNE5_VARPD</name>
<accession>A0A679JNE5</accession>